<evidence type="ECO:0000313" key="2">
    <source>
        <dbReference type="Proteomes" id="UP001473302"/>
    </source>
</evidence>
<dbReference type="EMBL" id="BAABUK010000036">
    <property type="protein sequence ID" value="GAA5816900.1"/>
    <property type="molecule type" value="Genomic_DNA"/>
</dbReference>
<dbReference type="Proteomes" id="UP001473302">
    <property type="component" value="Unassembled WGS sequence"/>
</dbReference>
<reference evidence="1 2" key="1">
    <citation type="submission" date="2024-04" db="EMBL/GenBank/DDBJ databases">
        <title>genome sequences of Mucor flavus KT1a and Helicostylum pulchrum KT1b strains isolated from the surface of a dry-aged beef.</title>
        <authorList>
            <person name="Toyotome T."/>
            <person name="Hosono M."/>
            <person name="Torimaru M."/>
            <person name="Fukuda K."/>
            <person name="Mikami N."/>
        </authorList>
    </citation>
    <scope>NUCLEOTIDE SEQUENCE [LARGE SCALE GENOMIC DNA]</scope>
    <source>
        <strain evidence="1 2">KT1a</strain>
    </source>
</reference>
<keyword evidence="2" id="KW-1185">Reference proteome</keyword>
<sequence>MMLFSLHSIFTQPTPVQTDNKLLKYVQKIKVCDFNIVDYFHYFGFKERRLANATFKELIGAILTHPKAEKHLIHFAESHYINDFAVLDSDDAIMFWAEKVKKSIENINVEIGIKNKKLEALNELDKVNNLLKVKEKQICMPTNNKQKMSAPVKEENMRDIKVEVYDEGVVEEETEMTGIAERPTAPRQALRTQPPAAPKLIDDVNIGIFLTNIKPVSQNNTWTVGNRNMMKAWTIFKTKCAEQSLRGGISVADDIQSILPLSHIFYVKSNDNSKFMNEYYFGYKTLCTVQQYIKSKIGIDDKYTFKGSAQTEAIQVVENLLKRDTGKRKPAARQIINLAVDLPEDEYLIMSELVSMINYLPRRPASPDKVQHKLCLTDYANPVLRPIFEHVNAKTKLKWLNMESSQKKMSLEPNAVVYPLSAHPRCYLGIGKVTPVVGDEEEDRFKASADLISLAISSKAIIDDYLQTYVRDVVFFQIVGFKITFYIMSLLHEGMYVMTDIAEIEVPQSIEDLVSFATNLQASLTVSRIFKACCNNENKDAARKGYFRPTLSTPKFDQLLNLNKKRMETIN</sequence>
<proteinExistence type="predicted"/>
<evidence type="ECO:0000313" key="1">
    <source>
        <dbReference type="EMBL" id="GAA5816900.1"/>
    </source>
</evidence>
<comment type="caution">
    <text evidence="1">The sequence shown here is derived from an EMBL/GenBank/DDBJ whole genome shotgun (WGS) entry which is preliminary data.</text>
</comment>
<name>A0ABP9ZCP3_9FUNG</name>
<gene>
    <name evidence="1" type="ORF">MFLAVUS_010435</name>
</gene>
<protein>
    <submittedName>
        <fullName evidence="1">Uncharacterized protein</fullName>
    </submittedName>
</protein>
<organism evidence="1 2">
    <name type="scientific">Mucor flavus</name>
    <dbReference type="NCBI Taxonomy" id="439312"/>
    <lineage>
        <taxon>Eukaryota</taxon>
        <taxon>Fungi</taxon>
        <taxon>Fungi incertae sedis</taxon>
        <taxon>Mucoromycota</taxon>
        <taxon>Mucoromycotina</taxon>
        <taxon>Mucoromycetes</taxon>
        <taxon>Mucorales</taxon>
        <taxon>Mucorineae</taxon>
        <taxon>Mucoraceae</taxon>
        <taxon>Mucor</taxon>
    </lineage>
</organism>
<accession>A0ABP9ZCP3</accession>